<feature type="transmembrane region" description="Helical" evidence="6">
    <location>
        <begin position="79"/>
        <end position="96"/>
    </location>
</feature>
<dbReference type="GO" id="GO:0005886">
    <property type="term" value="C:plasma membrane"/>
    <property type="evidence" value="ECO:0007669"/>
    <property type="project" value="UniProtKB-SubCell"/>
</dbReference>
<feature type="transmembrane region" description="Helical" evidence="6">
    <location>
        <begin position="349"/>
        <end position="368"/>
    </location>
</feature>
<dbReference type="OrthoDB" id="9790149at2"/>
<keyword evidence="2" id="KW-1003">Cell membrane</keyword>
<evidence type="ECO:0000256" key="5">
    <source>
        <dbReference type="ARBA" id="ARBA00023136"/>
    </source>
</evidence>
<evidence type="ECO:0000256" key="1">
    <source>
        <dbReference type="ARBA" id="ARBA00004651"/>
    </source>
</evidence>
<dbReference type="RefSeq" id="WP_013045374.1">
    <property type="nucleotide sequence ID" value="NC_014010.1"/>
</dbReference>
<keyword evidence="8" id="KW-0560">Oxidoreductase</keyword>
<dbReference type="HOGENOM" id="CLU_011826_1_0_5"/>
<feature type="transmembrane region" description="Helical" evidence="6">
    <location>
        <begin position="301"/>
        <end position="319"/>
    </location>
</feature>
<dbReference type="PANTHER" id="PTHR30619:SF1">
    <property type="entry name" value="RECOMBINATION PROTEIN 2"/>
    <property type="match status" value="1"/>
</dbReference>
<evidence type="ECO:0000259" key="7">
    <source>
        <dbReference type="Pfam" id="PF03772"/>
    </source>
</evidence>
<feature type="domain" description="ComEC/Rec2-related protein" evidence="7">
    <location>
        <begin position="242"/>
        <end position="516"/>
    </location>
</feature>
<keyword evidence="4 6" id="KW-1133">Transmembrane helix</keyword>
<dbReference type="EMBL" id="CP001751">
    <property type="protein sequence ID" value="ADE38745.1"/>
    <property type="molecule type" value="Genomic_DNA"/>
</dbReference>
<proteinExistence type="predicted"/>
<feature type="transmembrane region" description="Helical" evidence="6">
    <location>
        <begin position="403"/>
        <end position="425"/>
    </location>
</feature>
<dbReference type="InterPro" id="IPR052159">
    <property type="entry name" value="Competence_DNA_uptake"/>
</dbReference>
<dbReference type="PANTHER" id="PTHR30619">
    <property type="entry name" value="DNA INTERNALIZATION/COMPETENCE PROTEIN COMEC/REC2"/>
    <property type="match status" value="1"/>
</dbReference>
<evidence type="ECO:0000313" key="9">
    <source>
        <dbReference type="Proteomes" id="UP000007460"/>
    </source>
</evidence>
<gene>
    <name evidence="8" type="ordered locus">SAR116_0501</name>
</gene>
<protein>
    <submittedName>
        <fullName evidence="8">Possible DNA uptake protein, ComEC</fullName>
        <ecNumber evidence="8">1.8.1.8</ecNumber>
    </submittedName>
</protein>
<evidence type="ECO:0000313" key="8">
    <source>
        <dbReference type="EMBL" id="ADE38745.1"/>
    </source>
</evidence>
<sequence length="691" mass="75283">MALKSGSMRKMHLFDGLIKPEKRALFYAACLITAIALFHHHEITNPQFVFTLAMLALGLWLGLYAVTRSAMLTGFSVRCLVTAIVGIAAASLQIMLHPPQSLDRGITITSSGTVTAIDGTMDRRIRLWIALDHPNRELSVGRHPLIRISTDRVSSLPTIGDHIAFSARLYPSPTPILPRSPDYALQAQIRNVSASGFVIGDLQHDGGQRDSLADRLGRFRNQFALQLSRDMNKPAGGIAAALMVGDRRFISEATYETFRKSGLAHLLAISGLHMGLLCFGVIAAVRALASLAPSFSMRVPVHKYAAVAGVITGLGYVFVSGASISAVRAFIMALFVISAILLDRLALTLRNVALTAMFVLILNPAALYTASFQLSFAATMALVAWYEFYATRPRLISASRNPVLAYIGGVIIASLIASTATAPFTAQHFGAVTPWGVMANIVGIPLTGLWIMPSGILVVIGYMTGLEAYVNGIMQAGIDLLVSLAGYISSLPWAGWRIYPPGYMALAILSAGCLVCIGCHHRAYPFGLSLLVLAVALWWRTEIPQGVLFAKGQTRFLIMAGQDGIAHSHSSQNHRRLSSFFTDIAERQLARPVHPATMCKPYCIDYMADGRKVTIVDRRYNLTTACQSQTDIILSLVPVKYPCRNNVKIYDMTLHYGYNSLIYINNNESVYISNNSVSNQRVCPVPQQHPC</sequence>
<keyword evidence="5 6" id="KW-0472">Membrane</keyword>
<comment type="subcellular location">
    <subcellularLocation>
        <location evidence="1">Cell membrane</location>
        <topology evidence="1">Multi-pass membrane protein</topology>
    </subcellularLocation>
</comment>
<feature type="transmembrane region" description="Helical" evidence="6">
    <location>
        <begin position="502"/>
        <end position="519"/>
    </location>
</feature>
<keyword evidence="9" id="KW-1185">Reference proteome</keyword>
<feature type="transmembrane region" description="Helical" evidence="6">
    <location>
        <begin position="476"/>
        <end position="496"/>
    </location>
</feature>
<keyword evidence="3 6" id="KW-0812">Transmembrane</keyword>
<dbReference type="GO" id="GO:0047134">
    <property type="term" value="F:protein-disulfide reductase [NAD(P)H] activity"/>
    <property type="evidence" value="ECO:0007669"/>
    <property type="project" value="UniProtKB-EC"/>
</dbReference>
<dbReference type="EC" id="1.8.1.8" evidence="8"/>
<dbReference type="Pfam" id="PF03772">
    <property type="entry name" value="Competence"/>
    <property type="match status" value="1"/>
</dbReference>
<organism evidence="8 9">
    <name type="scientific">Puniceispirillum marinum (strain IMCC1322)</name>
    <dbReference type="NCBI Taxonomy" id="488538"/>
    <lineage>
        <taxon>Bacteria</taxon>
        <taxon>Pseudomonadati</taxon>
        <taxon>Pseudomonadota</taxon>
        <taxon>Alphaproteobacteria</taxon>
        <taxon>Candidatus Puniceispirillales</taxon>
        <taxon>Candidatus Puniceispirillaceae</taxon>
        <taxon>Candidatus Puniceispirillum</taxon>
    </lineage>
</organism>
<dbReference type="STRING" id="488538.SAR116_0501"/>
<accession>D5BR31</accession>
<feature type="transmembrane region" description="Helical" evidence="6">
    <location>
        <begin position="47"/>
        <end position="67"/>
    </location>
</feature>
<dbReference type="eggNOG" id="COG0658">
    <property type="taxonomic scope" value="Bacteria"/>
</dbReference>
<evidence type="ECO:0000256" key="3">
    <source>
        <dbReference type="ARBA" id="ARBA00022692"/>
    </source>
</evidence>
<feature type="transmembrane region" description="Helical" evidence="6">
    <location>
        <begin position="24"/>
        <end position="41"/>
    </location>
</feature>
<dbReference type="AlphaFoldDB" id="D5BR31"/>
<reference evidence="8 9" key="1">
    <citation type="journal article" date="2010" name="J. Bacteriol.">
        <title>Complete genome sequence of "Candidatus Puniceispirillum marinum" IMCC1322, a representative of the SAR116 clade in the Alphaproteobacteria.</title>
        <authorList>
            <person name="Oh H.M."/>
            <person name="Kwon K.K."/>
            <person name="Kang I."/>
            <person name="Kang S.G."/>
            <person name="Lee J.H."/>
            <person name="Kim S.J."/>
            <person name="Cho J.C."/>
        </authorList>
    </citation>
    <scope>NUCLEOTIDE SEQUENCE [LARGE SCALE GENOMIC DNA]</scope>
    <source>
        <strain evidence="8 9">IMCC1322</strain>
    </source>
</reference>
<dbReference type="Proteomes" id="UP000007460">
    <property type="component" value="Chromosome"/>
</dbReference>
<dbReference type="KEGG" id="apb:SAR116_0501"/>
<evidence type="ECO:0000256" key="6">
    <source>
        <dbReference type="SAM" id="Phobius"/>
    </source>
</evidence>
<dbReference type="NCBIfam" id="TIGR00360">
    <property type="entry name" value="ComEC_N-term"/>
    <property type="match status" value="1"/>
</dbReference>
<evidence type="ECO:0000256" key="4">
    <source>
        <dbReference type="ARBA" id="ARBA00022989"/>
    </source>
</evidence>
<feature type="transmembrane region" description="Helical" evidence="6">
    <location>
        <begin position="374"/>
        <end position="391"/>
    </location>
</feature>
<evidence type="ECO:0000256" key="2">
    <source>
        <dbReference type="ARBA" id="ARBA00022475"/>
    </source>
</evidence>
<feature type="transmembrane region" description="Helical" evidence="6">
    <location>
        <begin position="437"/>
        <end position="464"/>
    </location>
</feature>
<name>D5BR31_PUNMI</name>
<feature type="transmembrane region" description="Helical" evidence="6">
    <location>
        <begin position="263"/>
        <end position="289"/>
    </location>
</feature>
<dbReference type="InterPro" id="IPR004477">
    <property type="entry name" value="ComEC_N"/>
</dbReference>
<feature type="transmembrane region" description="Helical" evidence="6">
    <location>
        <begin position="524"/>
        <end position="541"/>
    </location>
</feature>